<reference evidence="2" key="1">
    <citation type="submission" date="2019-07" db="EMBL/GenBank/DDBJ databases">
        <title>Arthrobacter KR32 sp. nov., isolated from mountain cheese made of cows milk.</title>
        <authorList>
            <person name="Flegler A."/>
        </authorList>
    </citation>
    <scope>NUCLEOTIDE SEQUENCE [LARGE SCALE GENOMIC DNA]</scope>
    <source>
        <strain evidence="2">KR32</strain>
    </source>
</reference>
<organism evidence="1 2">
    <name type="scientific">Arthrobacter bussei</name>
    <dbReference type="NCBI Taxonomy" id="2594179"/>
    <lineage>
        <taxon>Bacteria</taxon>
        <taxon>Bacillati</taxon>
        <taxon>Actinomycetota</taxon>
        <taxon>Actinomycetes</taxon>
        <taxon>Micrococcales</taxon>
        <taxon>Micrococcaceae</taxon>
        <taxon>Arthrobacter</taxon>
    </lineage>
</organism>
<gene>
    <name evidence="1" type="ORF">FNH21_15495</name>
</gene>
<evidence type="ECO:0000313" key="2">
    <source>
        <dbReference type="Proteomes" id="UP000326464"/>
    </source>
</evidence>
<dbReference type="Gene3D" id="3.40.50.10190">
    <property type="entry name" value="BRCT domain"/>
    <property type="match status" value="1"/>
</dbReference>
<dbReference type="AlphaFoldDB" id="A0A7X1TPR8"/>
<keyword evidence="2" id="KW-1185">Reference proteome</keyword>
<dbReference type="RefSeq" id="WP_152816949.1">
    <property type="nucleotide sequence ID" value="NZ_VJXX01000006.1"/>
</dbReference>
<evidence type="ECO:0008006" key="3">
    <source>
        <dbReference type="Google" id="ProtNLM"/>
    </source>
</evidence>
<accession>A0A7X1TPR8</accession>
<evidence type="ECO:0000313" key="1">
    <source>
        <dbReference type="EMBL" id="MPY12099.1"/>
    </source>
</evidence>
<dbReference type="Proteomes" id="UP000326464">
    <property type="component" value="Unassembled WGS sequence"/>
</dbReference>
<name>A0A7X1TPR8_9MICC</name>
<proteinExistence type="predicted"/>
<dbReference type="CDD" id="cd17748">
    <property type="entry name" value="BRCT_DNA_ligase_like"/>
    <property type="match status" value="1"/>
</dbReference>
<dbReference type="InterPro" id="IPR036420">
    <property type="entry name" value="BRCT_dom_sf"/>
</dbReference>
<protein>
    <recommendedName>
        <fullName evidence="3">BRCT domain-containing protein</fullName>
    </recommendedName>
</protein>
<dbReference type="EMBL" id="VJXX01000006">
    <property type="protein sequence ID" value="MPY12099.1"/>
    <property type="molecule type" value="Genomic_DNA"/>
</dbReference>
<comment type="caution">
    <text evidence="1">The sequence shown here is derived from an EMBL/GenBank/DDBJ whole genome shotgun (WGS) entry which is preliminary data.</text>
</comment>
<sequence length="268" mass="29554">MASGWIYDLQGKEIVFTGKIEGYSEEELTNVAVKLGARVKEWISRSSTDVLVRGWSPRWMYGNYGKKEKQAADMQHAGHHIQIIDAEGFLGLRSHFPAPAVKPNVPGAPARAQAASGGVAGAPYRAGSFADPLEDDGDHYRDPDNMERALKAHAATQDALADLLILRGLTPLSPFDKKCNFDLAWQLDENIIGVAEVKSITEGNEALQVRHGLGQVLDYGHRMRDRGFHPKLYLVLEKKPQDARHWAALLSRHEITLTWAPSFPGLGA</sequence>
<dbReference type="SUPFAM" id="SSF52113">
    <property type="entry name" value="BRCT domain"/>
    <property type="match status" value="1"/>
</dbReference>
<dbReference type="OrthoDB" id="4939521at2"/>